<name>A0AA96JRL4_9BACT</name>
<dbReference type="InterPro" id="IPR006099">
    <property type="entry name" value="MeMalonylCoA_mutase_a/b_cat"/>
</dbReference>
<feature type="domain" description="Methylmalonyl-CoA mutase alpha/beta chain catalytic" evidence="3">
    <location>
        <begin position="35"/>
        <end position="547"/>
    </location>
</feature>
<feature type="region of interest" description="Disordered" evidence="2">
    <location>
        <begin position="1"/>
        <end position="37"/>
    </location>
</feature>
<evidence type="ECO:0000313" key="5">
    <source>
        <dbReference type="Proteomes" id="UP001302719"/>
    </source>
</evidence>
<evidence type="ECO:0000256" key="2">
    <source>
        <dbReference type="SAM" id="MobiDB-lite"/>
    </source>
</evidence>
<gene>
    <name evidence="4" type="ORF">PP769_13810</name>
</gene>
<keyword evidence="1" id="KW-0413">Isomerase</keyword>
<dbReference type="EMBL" id="CP116967">
    <property type="protein sequence ID" value="WNM57045.1"/>
    <property type="molecule type" value="Genomic_DNA"/>
</dbReference>
<protein>
    <submittedName>
        <fullName evidence="4">Methylmalonyl-CoA mutase family protein</fullName>
    </submittedName>
</protein>
<dbReference type="PANTHER" id="PTHR48101">
    <property type="entry name" value="METHYLMALONYL-COA MUTASE, MITOCHONDRIAL-RELATED"/>
    <property type="match status" value="1"/>
</dbReference>
<dbReference type="GO" id="GO:0031419">
    <property type="term" value="F:cobalamin binding"/>
    <property type="evidence" value="ECO:0007669"/>
    <property type="project" value="InterPro"/>
</dbReference>
<accession>A0AA96JRL4</accession>
<evidence type="ECO:0000313" key="4">
    <source>
        <dbReference type="EMBL" id="WNM57045.1"/>
    </source>
</evidence>
<dbReference type="AlphaFoldDB" id="A0AA96JRL4"/>
<keyword evidence="5" id="KW-1185">Reference proteome</keyword>
<dbReference type="InterPro" id="IPR006098">
    <property type="entry name" value="MMCoA_mutase_a_cat"/>
</dbReference>
<dbReference type="InterPro" id="IPR016176">
    <property type="entry name" value="Cbl-dep_enz_cat"/>
</dbReference>
<dbReference type="SUPFAM" id="SSF51703">
    <property type="entry name" value="Cobalamin (vitamin B12)-dependent enzymes"/>
    <property type="match status" value="1"/>
</dbReference>
<dbReference type="KEGG" id="nall:PP769_13810"/>
<dbReference type="Proteomes" id="UP001302719">
    <property type="component" value="Chromosome"/>
</dbReference>
<dbReference type="Gene3D" id="3.20.20.240">
    <property type="entry name" value="Methylmalonyl-CoA mutase"/>
    <property type="match status" value="1"/>
</dbReference>
<feature type="compositionally biased region" description="Basic and acidic residues" evidence="2">
    <location>
        <begin position="14"/>
        <end position="30"/>
    </location>
</feature>
<evidence type="ECO:0000259" key="3">
    <source>
        <dbReference type="Pfam" id="PF01642"/>
    </source>
</evidence>
<reference evidence="4 5" key="1">
    <citation type="submission" date="2023-01" db="EMBL/GenBank/DDBJ databases">
        <title>Cultivation and genomic characterization of new, ubiquitous marine nitrite-oxidizing bacteria from the Nitrospirales.</title>
        <authorList>
            <person name="Mueller A.J."/>
            <person name="Daebeler A."/>
            <person name="Herbold C.W."/>
            <person name="Kirkegaard R.H."/>
            <person name="Daims H."/>
        </authorList>
    </citation>
    <scope>NUCLEOTIDE SEQUENCE [LARGE SCALE GENOMIC DNA]</scope>
    <source>
        <strain evidence="4 5">VA</strain>
    </source>
</reference>
<dbReference type="NCBIfam" id="TIGR00641">
    <property type="entry name" value="acid_CoA_mut_N"/>
    <property type="match status" value="1"/>
</dbReference>
<dbReference type="CDD" id="cd03680">
    <property type="entry name" value="MM_CoA_mutase_ICM_like"/>
    <property type="match status" value="1"/>
</dbReference>
<dbReference type="RefSeq" id="WP_312641082.1">
    <property type="nucleotide sequence ID" value="NZ_CP116967.1"/>
</dbReference>
<dbReference type="GO" id="GO:0004494">
    <property type="term" value="F:methylmalonyl-CoA mutase activity"/>
    <property type="evidence" value="ECO:0007669"/>
    <property type="project" value="InterPro"/>
</dbReference>
<sequence length="555" mass="62332">MKIAHDSPVGHQKCSAEEHPASPHPQDRKTPCTSLSGLPIADRYTQEDLKDWDPERDLGLPGDFPYTRGIHPAMYRSRLWTMRQFAGFGTAHDTNARFKYLLDQGQTGLSVAFDMPTLMGLDSDDPQALGEVGYCGVAVSSLEDMATLFNGIPLDRVSVSMTINGPAAVIFAMYLTLAERQGIPLNRLNGTLQNDILKEYIAQKEWLFPPAPHMRLITDTIGYCSEYVPKWHPISISGYHIREAGSTAVQELAFTLYDGLTYVDAAVQAGLPIDAFAPQLSFFFNSHNDFFEEIAKFRAARRVWAQEMKDRYHPNNPRSLQLRCHAQTAGCSLMAQQPMNNVVRTTLQALAAVLGGTQSLHTNSMDETLSLPTQEAVTLALRIQQIIAHESGVTNTVDPLAGSYFIEHLTNRMEEDAREYFRKLDAMGGMLAAIERGFPQREILEASQHYQEEIDRKERIIVGVNEYVESEQYTIPTLRIGKEVEQYQRERLRSFRAKRDPKKVTEALHGIQWFAQSGENLLPHLMHAVKAKATLGEMCGALKEVFGTYREPVVL</sequence>
<organism evidence="4 5">
    <name type="scientific">Candidatus Nitrospira allomarina</name>
    <dbReference type="NCBI Taxonomy" id="3020900"/>
    <lineage>
        <taxon>Bacteria</taxon>
        <taxon>Pseudomonadati</taxon>
        <taxon>Nitrospirota</taxon>
        <taxon>Nitrospiria</taxon>
        <taxon>Nitrospirales</taxon>
        <taxon>Nitrospiraceae</taxon>
        <taxon>Nitrospira</taxon>
    </lineage>
</organism>
<dbReference type="Pfam" id="PF01642">
    <property type="entry name" value="MM_CoA_mutase"/>
    <property type="match status" value="1"/>
</dbReference>
<proteinExistence type="predicted"/>
<evidence type="ECO:0000256" key="1">
    <source>
        <dbReference type="ARBA" id="ARBA00023235"/>
    </source>
</evidence>
<dbReference type="PANTHER" id="PTHR48101:SF1">
    <property type="entry name" value="METHYLMALONYL-COA MUTASE, LARGE SUBUNIT"/>
    <property type="match status" value="1"/>
</dbReference>